<protein>
    <recommendedName>
        <fullName evidence="5">G-patch domain-containing protein</fullName>
    </recommendedName>
</protein>
<name>A0AA38GC45_TAXCH</name>
<dbReference type="GO" id="GO:0000398">
    <property type="term" value="P:mRNA splicing, via spliceosome"/>
    <property type="evidence" value="ECO:0007669"/>
    <property type="project" value="TreeGrafter"/>
</dbReference>
<proteinExistence type="predicted"/>
<feature type="non-terminal residue" evidence="3">
    <location>
        <position position="1"/>
    </location>
</feature>
<sequence length="659" mass="74093">AVSIMTQVRDGTTAAKMVFIINLKMEDTHLWRFKTLTVSVIRKVQKVRLKIMLLTGSTNPEPPFGGYSESSVGGGSNSAALNSSVSAEENSYPLWYYDYNLSEYWYFDKESKAYFKYDPVLGFGKVAEGKLGGEDIFMTPNSRYLVNSEYKDNGALNFSCDNSNEKQSAIIGWPHDANILNGEPTDSTGESAVEGSTDSIHFTEDKYIDSDAVNLKEELLAEGSDPQRPSEWIEEFLINLYLKGYSNIERDVEEPLENSYSNDANIARQNDKKSLKSPSISEFSESNIRDNLYFGSHLSNERVTNSFQKASSKSSAVSCTCARKQDKEIEEGEWIPEDELDRPPSSERIENKEIDCLSSVQSEKHNVCGDNCVVETNPLNSQYECLSDGDGNLRDEEIWRAQYGQVVRCREQDNPSISALDLWEWSLVLESMRGKKGESARLVGRIAPRSKILHPSIQGGGSLLKTGSIREVYLDLVRVSSGQIYRLRCPSAKYMASLRAFNSSNPTQDWGFPPLQLTDSEKISEDFMSDSHSSNASKFCEDSTLSKPFVPNPVHEHCLTKKRQKDTWIHTRIKAYTKKELTDAELRNQRYKDRAAERRVLHGGIGFGPGQKNTNKNDLDIEQCSTTEIVESSGEEMPHYAFGVGSIARRLLEGMGWKE</sequence>
<dbReference type="AlphaFoldDB" id="A0AA38GC45"/>
<dbReference type="GO" id="GO:0005634">
    <property type="term" value="C:nucleus"/>
    <property type="evidence" value="ECO:0007669"/>
    <property type="project" value="UniProtKB-SubCell"/>
</dbReference>
<accession>A0AA38GC45</accession>
<comment type="caution">
    <text evidence="3">The sequence shown here is derived from an EMBL/GenBank/DDBJ whole genome shotgun (WGS) entry which is preliminary data.</text>
</comment>
<dbReference type="GO" id="GO:0003723">
    <property type="term" value="F:RNA binding"/>
    <property type="evidence" value="ECO:0007669"/>
    <property type="project" value="TreeGrafter"/>
</dbReference>
<dbReference type="EMBL" id="JAHRHJ020000004">
    <property type="protein sequence ID" value="KAH9319154.1"/>
    <property type="molecule type" value="Genomic_DNA"/>
</dbReference>
<feature type="non-terminal residue" evidence="3">
    <location>
        <position position="659"/>
    </location>
</feature>
<dbReference type="PANTHER" id="PTHR13948:SF38">
    <property type="entry name" value="D111_G-PATCH DOMAIN-CONTAINING PROTEIN"/>
    <property type="match status" value="1"/>
</dbReference>
<keyword evidence="4" id="KW-1185">Reference proteome</keyword>
<dbReference type="OMA" id="YPLWYYD"/>
<keyword evidence="2" id="KW-0539">Nucleus</keyword>
<evidence type="ECO:0000313" key="4">
    <source>
        <dbReference type="Proteomes" id="UP000824469"/>
    </source>
</evidence>
<evidence type="ECO:0000256" key="2">
    <source>
        <dbReference type="ARBA" id="ARBA00023242"/>
    </source>
</evidence>
<evidence type="ECO:0000313" key="3">
    <source>
        <dbReference type="EMBL" id="KAH9319154.1"/>
    </source>
</evidence>
<reference evidence="3 4" key="1">
    <citation type="journal article" date="2021" name="Nat. Plants">
        <title>The Taxus genome provides insights into paclitaxel biosynthesis.</title>
        <authorList>
            <person name="Xiong X."/>
            <person name="Gou J."/>
            <person name="Liao Q."/>
            <person name="Li Y."/>
            <person name="Zhou Q."/>
            <person name="Bi G."/>
            <person name="Li C."/>
            <person name="Du R."/>
            <person name="Wang X."/>
            <person name="Sun T."/>
            <person name="Guo L."/>
            <person name="Liang H."/>
            <person name="Lu P."/>
            <person name="Wu Y."/>
            <person name="Zhang Z."/>
            <person name="Ro D.K."/>
            <person name="Shang Y."/>
            <person name="Huang S."/>
            <person name="Yan J."/>
        </authorList>
    </citation>
    <scope>NUCLEOTIDE SEQUENCE [LARGE SCALE GENOMIC DNA]</scope>
    <source>
        <strain evidence="3">Ta-2019</strain>
    </source>
</reference>
<comment type="subcellular location">
    <subcellularLocation>
        <location evidence="1">Nucleus</location>
    </subcellularLocation>
</comment>
<dbReference type="Proteomes" id="UP000824469">
    <property type="component" value="Unassembled WGS sequence"/>
</dbReference>
<evidence type="ECO:0008006" key="5">
    <source>
        <dbReference type="Google" id="ProtNLM"/>
    </source>
</evidence>
<gene>
    <name evidence="3" type="ORF">KI387_020923</name>
</gene>
<evidence type="ECO:0000256" key="1">
    <source>
        <dbReference type="ARBA" id="ARBA00004123"/>
    </source>
</evidence>
<organism evidence="3 4">
    <name type="scientific">Taxus chinensis</name>
    <name type="common">Chinese yew</name>
    <name type="synonym">Taxus wallichiana var. chinensis</name>
    <dbReference type="NCBI Taxonomy" id="29808"/>
    <lineage>
        <taxon>Eukaryota</taxon>
        <taxon>Viridiplantae</taxon>
        <taxon>Streptophyta</taxon>
        <taxon>Embryophyta</taxon>
        <taxon>Tracheophyta</taxon>
        <taxon>Spermatophyta</taxon>
        <taxon>Pinopsida</taxon>
        <taxon>Pinidae</taxon>
        <taxon>Conifers II</taxon>
        <taxon>Cupressales</taxon>
        <taxon>Taxaceae</taxon>
        <taxon>Taxus</taxon>
    </lineage>
</organism>
<dbReference type="PANTHER" id="PTHR13948">
    <property type="entry name" value="RNA-BINDING PROTEIN"/>
    <property type="match status" value="1"/>
</dbReference>